<dbReference type="PANTHER" id="PTHR11552">
    <property type="entry name" value="GLUCOSE-METHANOL-CHOLINE GMC OXIDOREDUCTASE"/>
    <property type="match status" value="1"/>
</dbReference>
<evidence type="ECO:0000259" key="8">
    <source>
        <dbReference type="PROSITE" id="PS00623"/>
    </source>
</evidence>
<evidence type="ECO:0000259" key="9">
    <source>
        <dbReference type="PROSITE" id="PS00624"/>
    </source>
</evidence>
<evidence type="ECO:0000313" key="11">
    <source>
        <dbReference type="Proteomes" id="UP000183685"/>
    </source>
</evidence>
<dbReference type="EMBL" id="FNAK01000007">
    <property type="protein sequence ID" value="SDE52975.1"/>
    <property type="molecule type" value="Genomic_DNA"/>
</dbReference>
<reference evidence="10 11" key="1">
    <citation type="submission" date="2016-10" db="EMBL/GenBank/DDBJ databases">
        <authorList>
            <person name="de Groot N.N."/>
        </authorList>
    </citation>
    <scope>NUCLEOTIDE SEQUENCE [LARGE SCALE GENOMIC DNA]</scope>
    <source>
        <strain evidence="10 11">CGMCC 1.9109</strain>
    </source>
</reference>
<comment type="cofactor">
    <cofactor evidence="1 5">
        <name>FAD</name>
        <dbReference type="ChEBI" id="CHEBI:57692"/>
    </cofactor>
</comment>
<keyword evidence="11" id="KW-1185">Reference proteome</keyword>
<dbReference type="InterPro" id="IPR007867">
    <property type="entry name" value="GMC_OxRtase_C"/>
</dbReference>
<dbReference type="PROSITE" id="PS00623">
    <property type="entry name" value="GMC_OXRED_1"/>
    <property type="match status" value="1"/>
</dbReference>
<dbReference type="PROSITE" id="PS51257">
    <property type="entry name" value="PROKAR_LIPOPROTEIN"/>
    <property type="match status" value="1"/>
</dbReference>
<sequence>MSQKTFDYIVVGAGSAGCVMAARLSENSAVKVLLIEAGKKDSSMAIHMPGMIAKVVAPNKHNWNYWTEAQPHLNGRRLFWPRGKVLGGSSSINGLLYVRGHARDYDEWAQIGCKGWAWDDVLPYFKKAEGSDRGDDDLHSSEGPLLTTQHTSDSPLNVGFLNAASEMGLPFTDDFNGPSQEGVGWYDQTIRDGRRQSAAKAYLSTAKDRPNLTILTEAQVRHVMLKGKKAVGIEVSRKGKVEQWLAGREVILCGGAINSPQLLQLSGIGDPEDIQAVGLPVMHELKGVGKNMQDHLDLTVYAHLKDPISYLRYKAPHRGIAEMLKWFMGKPGVLSDCVTPVGAFLKTDPALERPDIQFHIMLAMADEPHGFADPHEHGFGIHICQLRPHSRGTISLASSNPLEPAKIDPNYLAEAEDLRVMREGIKVVRRLMRQPALADMIDREKSPWDGIDLDDDAATDDVIRGKAETIYHPVGTCAMGPADNVMSVVDPELKVIGLEGLRVVDASVMPRLIGGNTNAPTIMIAEKCADMIKSNHAMEPA</sequence>
<dbReference type="PIRSF" id="PIRSF000137">
    <property type="entry name" value="Alcohol_oxidase"/>
    <property type="match status" value="1"/>
</dbReference>
<dbReference type="OrthoDB" id="9785276at2"/>
<feature type="binding site" evidence="5">
    <location>
        <position position="85"/>
    </location>
    <ligand>
        <name>FAD</name>
        <dbReference type="ChEBI" id="CHEBI:57692"/>
    </ligand>
</feature>
<comment type="similarity">
    <text evidence="2 6">Belongs to the GMC oxidoreductase family.</text>
</comment>
<feature type="region of interest" description="Disordered" evidence="7">
    <location>
        <begin position="130"/>
        <end position="152"/>
    </location>
</feature>
<dbReference type="Pfam" id="PF05199">
    <property type="entry name" value="GMC_oxred_C"/>
    <property type="match status" value="1"/>
</dbReference>
<proteinExistence type="inferred from homology"/>
<dbReference type="Proteomes" id="UP000183685">
    <property type="component" value="Unassembled WGS sequence"/>
</dbReference>
<dbReference type="InterPro" id="IPR012132">
    <property type="entry name" value="GMC_OxRdtase"/>
</dbReference>
<evidence type="ECO:0000256" key="4">
    <source>
        <dbReference type="ARBA" id="ARBA00022827"/>
    </source>
</evidence>
<organism evidence="10 11">
    <name type="scientific">Kordiimonas lacus</name>
    <dbReference type="NCBI Taxonomy" id="637679"/>
    <lineage>
        <taxon>Bacteria</taxon>
        <taxon>Pseudomonadati</taxon>
        <taxon>Pseudomonadota</taxon>
        <taxon>Alphaproteobacteria</taxon>
        <taxon>Kordiimonadales</taxon>
        <taxon>Kordiimonadaceae</taxon>
        <taxon>Kordiimonas</taxon>
    </lineage>
</organism>
<dbReference type="RefSeq" id="WP_068304778.1">
    <property type="nucleotide sequence ID" value="NZ_FNAK01000007.1"/>
</dbReference>
<accession>A0A1G7DQ53</accession>
<dbReference type="PROSITE" id="PS00624">
    <property type="entry name" value="GMC_OXRED_2"/>
    <property type="match status" value="1"/>
</dbReference>
<dbReference type="Gene3D" id="3.30.560.10">
    <property type="entry name" value="Glucose Oxidase, domain 3"/>
    <property type="match status" value="1"/>
</dbReference>
<name>A0A1G7DQ53_9PROT</name>
<feature type="domain" description="Glucose-methanol-choline oxidoreductase N-terminal" evidence="9">
    <location>
        <begin position="255"/>
        <end position="269"/>
    </location>
</feature>
<dbReference type="GO" id="GO:0050660">
    <property type="term" value="F:flavin adenine dinucleotide binding"/>
    <property type="evidence" value="ECO:0007669"/>
    <property type="project" value="InterPro"/>
</dbReference>
<evidence type="ECO:0000256" key="3">
    <source>
        <dbReference type="ARBA" id="ARBA00022630"/>
    </source>
</evidence>
<dbReference type="InterPro" id="IPR000172">
    <property type="entry name" value="GMC_OxRdtase_N"/>
</dbReference>
<dbReference type="SUPFAM" id="SSF51905">
    <property type="entry name" value="FAD/NAD(P)-binding domain"/>
    <property type="match status" value="1"/>
</dbReference>
<feature type="domain" description="Glucose-methanol-choline oxidoreductase N-terminal" evidence="8">
    <location>
        <begin position="83"/>
        <end position="106"/>
    </location>
</feature>
<evidence type="ECO:0000256" key="1">
    <source>
        <dbReference type="ARBA" id="ARBA00001974"/>
    </source>
</evidence>
<dbReference type="InterPro" id="IPR036188">
    <property type="entry name" value="FAD/NAD-bd_sf"/>
</dbReference>
<evidence type="ECO:0000256" key="6">
    <source>
        <dbReference type="RuleBase" id="RU003968"/>
    </source>
</evidence>
<feature type="binding site" evidence="5">
    <location>
        <position position="220"/>
    </location>
    <ligand>
        <name>FAD</name>
        <dbReference type="ChEBI" id="CHEBI:57692"/>
    </ligand>
</feature>
<evidence type="ECO:0000256" key="2">
    <source>
        <dbReference type="ARBA" id="ARBA00010790"/>
    </source>
</evidence>
<gene>
    <name evidence="10" type="ORF">SAMN04488071_3185</name>
</gene>
<dbReference type="PANTHER" id="PTHR11552:SF147">
    <property type="entry name" value="CHOLINE DEHYDROGENASE, MITOCHONDRIAL"/>
    <property type="match status" value="1"/>
</dbReference>
<feature type="compositionally biased region" description="Basic and acidic residues" evidence="7">
    <location>
        <begin position="130"/>
        <end position="140"/>
    </location>
</feature>
<keyword evidence="4 5" id="KW-0274">FAD</keyword>
<keyword evidence="3 6" id="KW-0285">Flavoprotein</keyword>
<dbReference type="STRING" id="637679.GCA_001550055_02122"/>
<dbReference type="NCBIfam" id="NF002550">
    <property type="entry name" value="PRK02106.1"/>
    <property type="match status" value="1"/>
</dbReference>
<evidence type="ECO:0000256" key="7">
    <source>
        <dbReference type="SAM" id="MobiDB-lite"/>
    </source>
</evidence>
<dbReference type="GO" id="GO:0016614">
    <property type="term" value="F:oxidoreductase activity, acting on CH-OH group of donors"/>
    <property type="evidence" value="ECO:0007669"/>
    <property type="project" value="InterPro"/>
</dbReference>
<evidence type="ECO:0000313" key="10">
    <source>
        <dbReference type="EMBL" id="SDE52975.1"/>
    </source>
</evidence>
<protein>
    <submittedName>
        <fullName evidence="10">Choline dehydrogenase</fullName>
    </submittedName>
</protein>
<dbReference type="Gene3D" id="3.50.50.60">
    <property type="entry name" value="FAD/NAD(P)-binding domain"/>
    <property type="match status" value="1"/>
</dbReference>
<dbReference type="Pfam" id="PF00732">
    <property type="entry name" value="GMC_oxred_N"/>
    <property type="match status" value="1"/>
</dbReference>
<dbReference type="AlphaFoldDB" id="A0A1G7DQ53"/>
<dbReference type="SUPFAM" id="SSF54373">
    <property type="entry name" value="FAD-linked reductases, C-terminal domain"/>
    <property type="match status" value="1"/>
</dbReference>
<evidence type="ECO:0000256" key="5">
    <source>
        <dbReference type="PIRSR" id="PIRSR000137-2"/>
    </source>
</evidence>